<keyword evidence="1" id="KW-0597">Phosphoprotein</keyword>
<reference evidence="4" key="1">
    <citation type="submission" date="2016-11" db="EMBL/GenBank/DDBJ databases">
        <authorList>
            <person name="Varghese N."/>
            <person name="Submissions S."/>
        </authorList>
    </citation>
    <scope>NUCLEOTIDE SEQUENCE [LARGE SCALE GENOMIC DNA]</scope>
    <source>
        <strain evidence="4">DSM 24786</strain>
    </source>
</reference>
<dbReference type="InterPro" id="IPR001789">
    <property type="entry name" value="Sig_transdc_resp-reg_receiver"/>
</dbReference>
<evidence type="ECO:0000259" key="2">
    <source>
        <dbReference type="PROSITE" id="PS50110"/>
    </source>
</evidence>
<protein>
    <submittedName>
        <fullName evidence="3">CheY chemotaxis protein or a CheY-like REC (Receiver) domain</fullName>
    </submittedName>
</protein>
<organism evidence="3 4">
    <name type="scientific">Cellulophaga fucicola</name>
    <dbReference type="NCBI Taxonomy" id="76595"/>
    <lineage>
        <taxon>Bacteria</taxon>
        <taxon>Pseudomonadati</taxon>
        <taxon>Bacteroidota</taxon>
        <taxon>Flavobacteriia</taxon>
        <taxon>Flavobacteriales</taxon>
        <taxon>Flavobacteriaceae</taxon>
        <taxon>Cellulophaga</taxon>
    </lineage>
</organism>
<sequence length="140" mass="16019">MNTKLKSILLIDDDDATNFLHKMVINKLNCTEEIVIKTNGEEGINYLKTEIDGKYPQPNLILLDINMPIMNGWEFLQEYKKLHENQMAETVVVMLTTSLNPDDKERALGLTVINDFKSKPLTPVGLKDILDNFFLFSDES</sequence>
<evidence type="ECO:0000313" key="3">
    <source>
        <dbReference type="EMBL" id="SFW29703.1"/>
    </source>
</evidence>
<dbReference type="InterPro" id="IPR052893">
    <property type="entry name" value="TCS_response_regulator"/>
</dbReference>
<dbReference type="PANTHER" id="PTHR44520">
    <property type="entry name" value="RESPONSE REGULATOR RCP1-RELATED"/>
    <property type="match status" value="1"/>
</dbReference>
<dbReference type="PANTHER" id="PTHR44520:SF2">
    <property type="entry name" value="RESPONSE REGULATOR RCP1"/>
    <property type="match status" value="1"/>
</dbReference>
<dbReference type="RefSeq" id="WP_072302772.1">
    <property type="nucleotide sequence ID" value="NZ_CBDUMO010000001.1"/>
</dbReference>
<name>A0A1K1N2Y1_9FLAO</name>
<proteinExistence type="predicted"/>
<feature type="modified residue" description="4-aspartylphosphate" evidence="1">
    <location>
        <position position="64"/>
    </location>
</feature>
<dbReference type="EMBL" id="FPIY01000001">
    <property type="protein sequence ID" value="SFW29703.1"/>
    <property type="molecule type" value="Genomic_DNA"/>
</dbReference>
<accession>A0A1K1N2Y1</accession>
<dbReference type="PROSITE" id="PS50110">
    <property type="entry name" value="RESPONSE_REGULATORY"/>
    <property type="match status" value="1"/>
</dbReference>
<dbReference type="Proteomes" id="UP000183257">
    <property type="component" value="Unassembled WGS sequence"/>
</dbReference>
<dbReference type="OrthoDB" id="673128at2"/>
<dbReference type="AlphaFoldDB" id="A0A1K1N2Y1"/>
<dbReference type="SUPFAM" id="SSF52172">
    <property type="entry name" value="CheY-like"/>
    <property type="match status" value="1"/>
</dbReference>
<dbReference type="SMART" id="SM00448">
    <property type="entry name" value="REC"/>
    <property type="match status" value="1"/>
</dbReference>
<dbReference type="Pfam" id="PF00072">
    <property type="entry name" value="Response_reg"/>
    <property type="match status" value="1"/>
</dbReference>
<feature type="domain" description="Response regulatory" evidence="2">
    <location>
        <begin position="7"/>
        <end position="134"/>
    </location>
</feature>
<dbReference type="InterPro" id="IPR011006">
    <property type="entry name" value="CheY-like_superfamily"/>
</dbReference>
<evidence type="ECO:0000313" key="4">
    <source>
        <dbReference type="Proteomes" id="UP000183257"/>
    </source>
</evidence>
<dbReference type="Gene3D" id="3.40.50.2300">
    <property type="match status" value="1"/>
</dbReference>
<dbReference type="GO" id="GO:0000160">
    <property type="term" value="P:phosphorelay signal transduction system"/>
    <property type="evidence" value="ECO:0007669"/>
    <property type="project" value="InterPro"/>
</dbReference>
<evidence type="ECO:0000256" key="1">
    <source>
        <dbReference type="PROSITE-ProRule" id="PRU00169"/>
    </source>
</evidence>
<keyword evidence="4" id="KW-1185">Reference proteome</keyword>
<gene>
    <name evidence="3" type="ORF">SAMN05660313_01135</name>
</gene>
<dbReference type="STRING" id="76595.SAMN05660313_01135"/>